<name>G3JM51_CORMM</name>
<dbReference type="VEuPathDB" id="FungiDB:CCM_07195"/>
<dbReference type="InterPro" id="IPR029063">
    <property type="entry name" value="SAM-dependent_MTases_sf"/>
</dbReference>
<dbReference type="eggNOG" id="KOG2356">
    <property type="taxonomic scope" value="Eukaryota"/>
</dbReference>
<dbReference type="PANTHER" id="PTHR12829:SF4">
    <property type="entry name" value="N(6)-ADENINE-SPECIFIC METHYLTRANSFERASE METTL4"/>
    <property type="match status" value="1"/>
</dbReference>
<comment type="similarity">
    <text evidence="1">Belongs to the MT-A70-like family.</text>
</comment>
<reference evidence="2 3" key="1">
    <citation type="journal article" date="2011" name="Genome Biol.">
        <title>Genome sequence of the insect pathogenic fungus Cordyceps militaris, a valued traditional Chinese medicine.</title>
        <authorList>
            <person name="Zheng P."/>
            <person name="Xia Y."/>
            <person name="Xiao G."/>
            <person name="Xiong C."/>
            <person name="Hu X."/>
            <person name="Zhang S."/>
            <person name="Zheng H."/>
            <person name="Huang Y."/>
            <person name="Zhou Y."/>
            <person name="Wang S."/>
            <person name="Zhao G.P."/>
            <person name="Liu X."/>
            <person name="St Leger R.J."/>
            <person name="Wang C."/>
        </authorList>
    </citation>
    <scope>NUCLEOTIDE SEQUENCE [LARGE SCALE GENOMIC DNA]</scope>
    <source>
        <strain evidence="2 3">CM01</strain>
    </source>
</reference>
<dbReference type="STRING" id="983644.G3JM51"/>
<dbReference type="EMBL" id="JH126403">
    <property type="protein sequence ID" value="EGX90775.1"/>
    <property type="molecule type" value="Genomic_DNA"/>
</dbReference>
<gene>
    <name evidence="2" type="ORF">CCM_07195</name>
</gene>
<evidence type="ECO:0000256" key="1">
    <source>
        <dbReference type="PROSITE-ProRule" id="PRU00489"/>
    </source>
</evidence>
<dbReference type="InParanoid" id="G3JM51"/>
<dbReference type="GO" id="GO:0032259">
    <property type="term" value="P:methylation"/>
    <property type="evidence" value="ECO:0007669"/>
    <property type="project" value="InterPro"/>
</dbReference>
<dbReference type="InterPro" id="IPR007757">
    <property type="entry name" value="MT-A70-like"/>
</dbReference>
<dbReference type="GO" id="GO:0008168">
    <property type="term" value="F:methyltransferase activity"/>
    <property type="evidence" value="ECO:0007669"/>
    <property type="project" value="InterPro"/>
</dbReference>
<evidence type="ECO:0000313" key="2">
    <source>
        <dbReference type="EMBL" id="EGX90775.1"/>
    </source>
</evidence>
<proteinExistence type="inferred from homology"/>
<sequence>MQQLQHPPKAASAQLAPSSVLYRTTDGATVVLDIPRSLEESQVRPGAESSARCRIYSSAAPTAPFETPEPATGIGPDASPAARIAILMTAERLRHTLEAVAQEYTAAYCLPRQITPEPFPPSPPAADCAPYIPPDATPLHGSILERRHSFMKRAPTFHLIVVDPPWPNRSVRRTTATYKTAASLSGTQNLLRAIPVRAHLADDGLVAVWITNKPRIVDLLAAPGGVLHAWGVEVVAEWTWLKVTAAGQPLYPLDSAWRRPWEKLLVAKRVGRPAPDGLAPKTIIAVPDVHSRKPNLRGLFGDVFGSGYTGLEVFARGLTSGWWSWGDEVLKFQQPQHWHTKQTQESSTT</sequence>
<dbReference type="GO" id="GO:0003676">
    <property type="term" value="F:nucleic acid binding"/>
    <property type="evidence" value="ECO:0007669"/>
    <property type="project" value="InterPro"/>
</dbReference>
<dbReference type="OMA" id="WWSWGDQ"/>
<dbReference type="Proteomes" id="UP000001610">
    <property type="component" value="Unassembled WGS sequence"/>
</dbReference>
<accession>G3JM51</accession>
<dbReference type="AlphaFoldDB" id="G3JM51"/>
<dbReference type="GO" id="GO:0005634">
    <property type="term" value="C:nucleus"/>
    <property type="evidence" value="ECO:0007669"/>
    <property type="project" value="TreeGrafter"/>
</dbReference>
<dbReference type="PANTHER" id="PTHR12829">
    <property type="entry name" value="N6-ADENOSINE-METHYLTRANSFERASE"/>
    <property type="match status" value="1"/>
</dbReference>
<dbReference type="PROSITE" id="PS00092">
    <property type="entry name" value="N6_MTASE"/>
    <property type="match status" value="1"/>
</dbReference>
<dbReference type="Pfam" id="PF05063">
    <property type="entry name" value="MT-A70"/>
    <property type="match status" value="1"/>
</dbReference>
<dbReference type="RefSeq" id="XP_006672396.1">
    <property type="nucleotide sequence ID" value="XM_006672333.1"/>
</dbReference>
<dbReference type="InterPro" id="IPR002052">
    <property type="entry name" value="DNA_methylase_N6_adenine_CS"/>
</dbReference>
<protein>
    <submittedName>
        <fullName evidence="2">MT-A70 family</fullName>
    </submittedName>
</protein>
<dbReference type="OrthoDB" id="61116at2759"/>
<evidence type="ECO:0000313" key="3">
    <source>
        <dbReference type="Proteomes" id="UP000001610"/>
    </source>
</evidence>
<dbReference type="HOGENOM" id="CLU_027091_4_0_1"/>
<keyword evidence="3" id="KW-1185">Reference proteome</keyword>
<organism evidence="2 3">
    <name type="scientific">Cordyceps militaris (strain CM01)</name>
    <name type="common">Caterpillar fungus</name>
    <dbReference type="NCBI Taxonomy" id="983644"/>
    <lineage>
        <taxon>Eukaryota</taxon>
        <taxon>Fungi</taxon>
        <taxon>Dikarya</taxon>
        <taxon>Ascomycota</taxon>
        <taxon>Pezizomycotina</taxon>
        <taxon>Sordariomycetes</taxon>
        <taxon>Hypocreomycetidae</taxon>
        <taxon>Hypocreales</taxon>
        <taxon>Cordycipitaceae</taxon>
        <taxon>Cordyceps</taxon>
    </lineage>
</organism>
<dbReference type="KEGG" id="cmt:CCM_07195"/>
<dbReference type="GeneID" id="18169206"/>
<dbReference type="SUPFAM" id="SSF53335">
    <property type="entry name" value="S-adenosyl-L-methionine-dependent methyltransferases"/>
    <property type="match status" value="1"/>
</dbReference>
<dbReference type="PROSITE" id="PS51143">
    <property type="entry name" value="MT_A70"/>
    <property type="match status" value="1"/>
</dbReference>